<dbReference type="Proteomes" id="UP000887013">
    <property type="component" value="Unassembled WGS sequence"/>
</dbReference>
<protein>
    <submittedName>
        <fullName evidence="1">Uncharacterized protein</fullName>
    </submittedName>
</protein>
<keyword evidence="2" id="KW-1185">Reference proteome</keyword>
<evidence type="ECO:0000313" key="2">
    <source>
        <dbReference type="Proteomes" id="UP000887013"/>
    </source>
</evidence>
<proteinExistence type="predicted"/>
<gene>
    <name evidence="1" type="ORF">NPIL_131821</name>
</gene>
<reference evidence="1" key="1">
    <citation type="submission" date="2020-08" db="EMBL/GenBank/DDBJ databases">
        <title>Multicomponent nature underlies the extraordinary mechanical properties of spider dragline silk.</title>
        <authorList>
            <person name="Kono N."/>
            <person name="Nakamura H."/>
            <person name="Mori M."/>
            <person name="Yoshida Y."/>
            <person name="Ohtoshi R."/>
            <person name="Malay A.D."/>
            <person name="Moran D.A.P."/>
            <person name="Tomita M."/>
            <person name="Numata K."/>
            <person name="Arakawa K."/>
        </authorList>
    </citation>
    <scope>NUCLEOTIDE SEQUENCE</scope>
</reference>
<dbReference type="AlphaFoldDB" id="A0A8X6QB76"/>
<sequence>MPFPYFSRPPYNSLVENTVKEERQQRYGSKIQLTFPSPKIEPSSPSKGSVINKERNKRRIKNRDIVNHLSTQKFVVVYTANEMIHAGCLDAPISEAAILRYQPLLRKVRTQGPWGVEWRNGIL</sequence>
<evidence type="ECO:0000313" key="1">
    <source>
        <dbReference type="EMBL" id="GFU17082.1"/>
    </source>
</evidence>
<comment type="caution">
    <text evidence="1">The sequence shown here is derived from an EMBL/GenBank/DDBJ whole genome shotgun (WGS) entry which is preliminary data.</text>
</comment>
<dbReference type="EMBL" id="BMAW01079869">
    <property type="protein sequence ID" value="GFU17082.1"/>
    <property type="molecule type" value="Genomic_DNA"/>
</dbReference>
<accession>A0A8X6QB76</accession>
<organism evidence="1 2">
    <name type="scientific">Nephila pilipes</name>
    <name type="common">Giant wood spider</name>
    <name type="synonym">Nephila maculata</name>
    <dbReference type="NCBI Taxonomy" id="299642"/>
    <lineage>
        <taxon>Eukaryota</taxon>
        <taxon>Metazoa</taxon>
        <taxon>Ecdysozoa</taxon>
        <taxon>Arthropoda</taxon>
        <taxon>Chelicerata</taxon>
        <taxon>Arachnida</taxon>
        <taxon>Araneae</taxon>
        <taxon>Araneomorphae</taxon>
        <taxon>Entelegynae</taxon>
        <taxon>Araneoidea</taxon>
        <taxon>Nephilidae</taxon>
        <taxon>Nephila</taxon>
    </lineage>
</organism>
<name>A0A8X6QB76_NEPPI</name>